<dbReference type="Proteomes" id="UP000076394">
    <property type="component" value="Chromosome"/>
</dbReference>
<gene>
    <name evidence="1" type="ORF">Dm11a5_0949</name>
</gene>
<proteinExistence type="predicted"/>
<evidence type="ECO:0000313" key="1">
    <source>
        <dbReference type="EMBL" id="AMU86775.1"/>
    </source>
</evidence>
<protein>
    <submittedName>
        <fullName evidence="1">Uncharacterized protein</fullName>
    </submittedName>
</protein>
<evidence type="ECO:0000313" key="2">
    <source>
        <dbReference type="Proteomes" id="UP000076394"/>
    </source>
</evidence>
<dbReference type="PATRIC" id="fig|61435.8.peg.945"/>
<accession>A0A142VC16</accession>
<organism evidence="1 2">
    <name type="scientific">Dehalococcoides mccartyi</name>
    <dbReference type="NCBI Taxonomy" id="61435"/>
    <lineage>
        <taxon>Bacteria</taxon>
        <taxon>Bacillati</taxon>
        <taxon>Chloroflexota</taxon>
        <taxon>Dehalococcoidia</taxon>
        <taxon>Dehalococcoidales</taxon>
        <taxon>Dehalococcoidaceae</taxon>
        <taxon>Dehalococcoides</taxon>
    </lineage>
</organism>
<dbReference type="AlphaFoldDB" id="A0A142VC16"/>
<dbReference type="EMBL" id="CP011127">
    <property type="protein sequence ID" value="AMU86775.1"/>
    <property type="molecule type" value="Genomic_DNA"/>
</dbReference>
<sequence length="38" mass="4483">MSFFLLSTTRVYHIAGQTFFPSCYNRDLPHCLKNITYP</sequence>
<name>A0A142VC16_9CHLR</name>
<reference evidence="1 2" key="1">
    <citation type="submission" date="2015-03" db="EMBL/GenBank/DDBJ databases">
        <title>Genomic characterization of Dehalococcoides mccartyi strain 11a5, an unusal plasmid-containing chloroethene dechlorinator.</title>
        <authorList>
            <person name="Zhao S."/>
            <person name="Ding C."/>
            <person name="He J."/>
        </authorList>
    </citation>
    <scope>NUCLEOTIDE SEQUENCE [LARGE SCALE GENOMIC DNA]</scope>
    <source>
        <strain evidence="1 2">11a5</strain>
    </source>
</reference>